<organism evidence="1 2">
    <name type="scientific">Algoriphagus jejuensis</name>
    <dbReference type="NCBI Taxonomy" id="419934"/>
    <lineage>
        <taxon>Bacteria</taxon>
        <taxon>Pseudomonadati</taxon>
        <taxon>Bacteroidota</taxon>
        <taxon>Cytophagia</taxon>
        <taxon>Cytophagales</taxon>
        <taxon>Cyclobacteriaceae</taxon>
        <taxon>Algoriphagus</taxon>
    </lineage>
</organism>
<gene>
    <name evidence="1" type="ORF">GCM10009119_10900</name>
</gene>
<name>A0ABN1MXC8_9BACT</name>
<proteinExistence type="predicted"/>
<dbReference type="EMBL" id="BAAAFI010000004">
    <property type="protein sequence ID" value="GAA0878122.1"/>
    <property type="molecule type" value="Genomic_DNA"/>
</dbReference>
<evidence type="ECO:0000313" key="1">
    <source>
        <dbReference type="EMBL" id="GAA0878122.1"/>
    </source>
</evidence>
<protein>
    <recommendedName>
        <fullName evidence="3">Outer membrane protein with beta-barrel domain</fullName>
    </recommendedName>
</protein>
<dbReference type="RefSeq" id="WP_343849303.1">
    <property type="nucleotide sequence ID" value="NZ_BAAAFI010000004.1"/>
</dbReference>
<sequence>MIVRFTILFFVLVVVQSFGQERSISYSLSNVVDLGGGDFGLITGEVDENTISFITVADSRSEFFSGISVKFHGLEIESEAYLVKVFVYADYKLALYECSKPKNFAMRASKYDFFSQGSNSFATFLDNGISDNQWSVFREPIMLVDITNKIALLRMERQSVFSRGMPVFNERGSIVGMISSKSNDEGLSTFKAIDFSVIEKILYEFEQCKYFKLVPFGQELTVCEKEELEYLLLMKEESKRSRENRRYQFTVSPALSVGIIWLSGTEGNYNYSSFADGFEGGVNLHMRPDERGRLSLKPRYGHYKITEFGLYPSWSSGLRLRGIDFRILKAPITLEYAIKYYRKQNVVIAFGYVPTVKLGTNARVVESGGKQSRLKHNDVNYVNGLCVELSLERRISKWSLIYSGILNQWVDPGFEVEDEFYGSSRPFEGQKPISHYFGVEYSRRLWGNWLLKERTVD</sequence>
<comment type="caution">
    <text evidence="1">The sequence shown here is derived from an EMBL/GenBank/DDBJ whole genome shotgun (WGS) entry which is preliminary data.</text>
</comment>
<dbReference type="Proteomes" id="UP001500469">
    <property type="component" value="Unassembled WGS sequence"/>
</dbReference>
<keyword evidence="2" id="KW-1185">Reference proteome</keyword>
<accession>A0ABN1MXC8</accession>
<reference evidence="1 2" key="1">
    <citation type="journal article" date="2019" name="Int. J. Syst. Evol. Microbiol.">
        <title>The Global Catalogue of Microorganisms (GCM) 10K type strain sequencing project: providing services to taxonomists for standard genome sequencing and annotation.</title>
        <authorList>
            <consortium name="The Broad Institute Genomics Platform"/>
            <consortium name="The Broad Institute Genome Sequencing Center for Infectious Disease"/>
            <person name="Wu L."/>
            <person name="Ma J."/>
        </authorList>
    </citation>
    <scope>NUCLEOTIDE SEQUENCE [LARGE SCALE GENOMIC DNA]</scope>
    <source>
        <strain evidence="1 2">JCM 16112</strain>
    </source>
</reference>
<evidence type="ECO:0000313" key="2">
    <source>
        <dbReference type="Proteomes" id="UP001500469"/>
    </source>
</evidence>
<evidence type="ECO:0008006" key="3">
    <source>
        <dbReference type="Google" id="ProtNLM"/>
    </source>
</evidence>